<feature type="compositionally biased region" description="Basic and acidic residues" evidence="16">
    <location>
        <begin position="1"/>
        <end position="17"/>
    </location>
</feature>
<dbReference type="GO" id="GO:0005886">
    <property type="term" value="C:plasma membrane"/>
    <property type="evidence" value="ECO:0007669"/>
    <property type="project" value="UniProtKB-SubCell"/>
</dbReference>
<evidence type="ECO:0000256" key="7">
    <source>
        <dbReference type="ARBA" id="ARBA00022741"/>
    </source>
</evidence>
<evidence type="ECO:0000256" key="9">
    <source>
        <dbReference type="ARBA" id="ARBA00022840"/>
    </source>
</evidence>
<keyword evidence="9" id="KW-0067">ATP-binding</keyword>
<proteinExistence type="predicted"/>
<organism>
    <name type="scientific">Branchiostoma floridae</name>
    <name type="common">Florida lancelet</name>
    <name type="synonym">Amphioxus</name>
    <dbReference type="NCBI Taxonomy" id="7739"/>
    <lineage>
        <taxon>Eukaryota</taxon>
        <taxon>Metazoa</taxon>
        <taxon>Chordata</taxon>
        <taxon>Cephalochordata</taxon>
        <taxon>Leptocardii</taxon>
        <taxon>Amphioxiformes</taxon>
        <taxon>Branchiostomatidae</taxon>
        <taxon>Branchiostoma</taxon>
    </lineage>
</organism>
<dbReference type="PANTHER" id="PTHR31535">
    <property type="match status" value="1"/>
</dbReference>
<reference evidence="19" key="1">
    <citation type="journal article" date="2008" name="Nature">
        <title>The amphioxus genome and the evolution of the chordate karyotype.</title>
        <authorList>
            <consortium name="US DOE Joint Genome Institute (JGI-PGF)"/>
            <person name="Putnam N.H."/>
            <person name="Butts T."/>
            <person name="Ferrier D.E.K."/>
            <person name="Furlong R.F."/>
            <person name="Hellsten U."/>
            <person name="Kawashima T."/>
            <person name="Robinson-Rechavi M."/>
            <person name="Shoguchi E."/>
            <person name="Terry A."/>
            <person name="Yu J.-K."/>
            <person name="Benito-Gutierrez E.L."/>
            <person name="Dubchak I."/>
            <person name="Garcia-Fernandez J."/>
            <person name="Gibson-Brown J.J."/>
            <person name="Grigoriev I.V."/>
            <person name="Horton A.C."/>
            <person name="de Jong P.J."/>
            <person name="Jurka J."/>
            <person name="Kapitonov V.V."/>
            <person name="Kohara Y."/>
            <person name="Kuroki Y."/>
            <person name="Lindquist E."/>
            <person name="Lucas S."/>
            <person name="Osoegawa K."/>
            <person name="Pennacchio L.A."/>
            <person name="Salamov A.A."/>
            <person name="Satou Y."/>
            <person name="Sauka-Spengler T."/>
            <person name="Schmutz J."/>
            <person name="Shin-I T."/>
            <person name="Toyoda A."/>
            <person name="Bronner-Fraser M."/>
            <person name="Fujiyama A."/>
            <person name="Holland L.Z."/>
            <person name="Holland P.W.H."/>
            <person name="Satoh N."/>
            <person name="Rokhsar D.S."/>
        </authorList>
    </citation>
    <scope>NUCLEOTIDE SEQUENCE [LARGE SCALE GENOMIC DNA]</scope>
    <source>
        <strain evidence="19">S238N-H82</strain>
        <tissue evidence="19">Testes</tissue>
    </source>
</reference>
<evidence type="ECO:0000256" key="16">
    <source>
        <dbReference type="SAM" id="MobiDB-lite"/>
    </source>
</evidence>
<gene>
    <name evidence="19" type="ORF">BRAFLDRAFT_69429</name>
</gene>
<dbReference type="PANTHER" id="PTHR31535:SF3">
    <property type="entry name" value="REGULATORY PROTEIN ZESTE"/>
    <property type="match status" value="1"/>
</dbReference>
<keyword evidence="11 17" id="KW-0472">Membrane</keyword>
<evidence type="ECO:0000256" key="3">
    <source>
        <dbReference type="ARBA" id="ARBA00022475"/>
    </source>
</evidence>
<sequence length="198" mass="21523">MPKPREEGGQQQDEEHVYMNPTGHLPGEASGVREASEEPEVSGDVIPDAAPGNDNRLHERVVAVENGFRSLSITVLTLGLICVVCITALWVYIADSGFRNATFTTLGTTGRAGPTSLGDHYRGQDHEKLVTLQNGIQLFTVPDTGNYQIEVAGAAGGWDSTNSNENYRGYGAMMKGTFKLRQENNSKLSRIKNVVEDK</sequence>
<keyword evidence="13" id="KW-1015">Disulfide bond</keyword>
<evidence type="ECO:0000256" key="1">
    <source>
        <dbReference type="ARBA" id="ARBA00004251"/>
    </source>
</evidence>
<name>C3ZKD0_BRAFL</name>
<accession>C3ZKD0</accession>
<dbReference type="EC" id="2.7.10.1" evidence="2"/>
<evidence type="ECO:0000256" key="12">
    <source>
        <dbReference type="ARBA" id="ARBA00023137"/>
    </source>
</evidence>
<evidence type="ECO:0000256" key="15">
    <source>
        <dbReference type="ARBA" id="ARBA00023180"/>
    </source>
</evidence>
<evidence type="ECO:0000256" key="14">
    <source>
        <dbReference type="ARBA" id="ARBA00023170"/>
    </source>
</evidence>
<dbReference type="AlphaFoldDB" id="C3ZKD0"/>
<keyword evidence="7" id="KW-0547">Nucleotide-binding</keyword>
<comment type="subcellular location">
    <subcellularLocation>
        <location evidence="1">Cell membrane</location>
        <topology evidence="1">Single-pass type I membrane protein</topology>
    </subcellularLocation>
</comment>
<evidence type="ECO:0000256" key="17">
    <source>
        <dbReference type="SAM" id="Phobius"/>
    </source>
</evidence>
<evidence type="ECO:0000259" key="18">
    <source>
        <dbReference type="Pfam" id="PF12810"/>
    </source>
</evidence>
<evidence type="ECO:0000256" key="4">
    <source>
        <dbReference type="ARBA" id="ARBA00022679"/>
    </source>
</evidence>
<keyword evidence="6" id="KW-0732">Signal</keyword>
<dbReference type="GO" id="GO:0004714">
    <property type="term" value="F:transmembrane receptor protein tyrosine kinase activity"/>
    <property type="evidence" value="ECO:0007669"/>
    <property type="project" value="UniProtKB-EC"/>
</dbReference>
<keyword evidence="5 17" id="KW-0812">Transmembrane</keyword>
<feature type="transmembrane region" description="Helical" evidence="17">
    <location>
        <begin position="71"/>
        <end position="93"/>
    </location>
</feature>
<keyword evidence="4" id="KW-0808">Transferase</keyword>
<evidence type="ECO:0000313" key="19">
    <source>
        <dbReference type="EMBL" id="EEN47029.1"/>
    </source>
</evidence>
<keyword evidence="3" id="KW-1003">Cell membrane</keyword>
<keyword evidence="8" id="KW-0418">Kinase</keyword>
<dbReference type="InParanoid" id="C3ZKD0"/>
<dbReference type="InterPro" id="IPR055163">
    <property type="entry name" value="ALK/LTK-like_GRD"/>
</dbReference>
<keyword evidence="10 17" id="KW-1133">Transmembrane helix</keyword>
<dbReference type="EMBL" id="GG666636">
    <property type="protein sequence ID" value="EEN47029.1"/>
    <property type="molecule type" value="Genomic_DNA"/>
</dbReference>
<evidence type="ECO:0000256" key="2">
    <source>
        <dbReference type="ARBA" id="ARBA00011902"/>
    </source>
</evidence>
<feature type="region of interest" description="Disordered" evidence="16">
    <location>
        <begin position="1"/>
        <end position="53"/>
    </location>
</feature>
<keyword evidence="15" id="KW-0325">Glycoprotein</keyword>
<evidence type="ECO:0000256" key="10">
    <source>
        <dbReference type="ARBA" id="ARBA00022989"/>
    </source>
</evidence>
<protein>
    <recommendedName>
        <fullName evidence="2">receptor protein-tyrosine kinase</fullName>
        <ecNumber evidence="2">2.7.10.1</ecNumber>
    </recommendedName>
</protein>
<dbReference type="Pfam" id="PF12810">
    <property type="entry name" value="ALK_LTK_GRD"/>
    <property type="match status" value="1"/>
</dbReference>
<evidence type="ECO:0000256" key="5">
    <source>
        <dbReference type="ARBA" id="ARBA00022692"/>
    </source>
</evidence>
<feature type="domain" description="ALK/LTK-like glycine-rich" evidence="18">
    <location>
        <begin position="144"/>
        <end position="185"/>
    </location>
</feature>
<evidence type="ECO:0000256" key="8">
    <source>
        <dbReference type="ARBA" id="ARBA00022777"/>
    </source>
</evidence>
<evidence type="ECO:0000256" key="11">
    <source>
        <dbReference type="ARBA" id="ARBA00023136"/>
    </source>
</evidence>
<evidence type="ECO:0000256" key="13">
    <source>
        <dbReference type="ARBA" id="ARBA00023157"/>
    </source>
</evidence>
<dbReference type="GO" id="GO:0005524">
    <property type="term" value="F:ATP binding"/>
    <property type="evidence" value="ECO:0007669"/>
    <property type="project" value="UniProtKB-KW"/>
</dbReference>
<evidence type="ECO:0000256" key="6">
    <source>
        <dbReference type="ARBA" id="ARBA00022729"/>
    </source>
</evidence>
<keyword evidence="12" id="KW-0829">Tyrosine-protein kinase</keyword>
<keyword evidence="14" id="KW-0675">Receptor</keyword>